<feature type="transmembrane region" description="Helical" evidence="1">
    <location>
        <begin position="39"/>
        <end position="59"/>
    </location>
</feature>
<evidence type="ECO:0000313" key="3">
    <source>
        <dbReference type="EMBL" id="CAG9332028.1"/>
    </source>
</evidence>
<dbReference type="AlphaFoldDB" id="A0AAU9JWC2"/>
<sequence length="235" mass="26958">MVIESRQRPSRIQAILLILFALCPLPCIAFGLYYYHNAWLTIILFHIVLASLPLAYKVLFTDAHLLDYTAGELKDPLRELLYGLCASTAIVLFVMGPVTFVFLKYKPFFLWIMGLEGMVCNDFAMDCENILNPLLFAVYFSIVNPGIEECFWRVFLVKSLPADYKWIISALYANYHFFVCIRFVGIYQSILGFTVTFAVGILMQELKERYGLLTVVCGHMAFDLCAMMVWGLILY</sequence>
<protein>
    <recommendedName>
        <fullName evidence="2">CAAX prenyl protease 2/Lysostaphin resistance protein A-like domain-containing protein</fullName>
    </recommendedName>
</protein>
<feature type="transmembrane region" description="Helical" evidence="1">
    <location>
        <begin position="210"/>
        <end position="233"/>
    </location>
</feature>
<gene>
    <name evidence="3" type="ORF">BSTOLATCC_MIC54082</name>
</gene>
<comment type="caution">
    <text evidence="3">The sequence shown here is derived from an EMBL/GenBank/DDBJ whole genome shotgun (WGS) entry which is preliminary data.</text>
</comment>
<feature type="domain" description="CAAX prenyl protease 2/Lysostaphin resistance protein A-like" evidence="2">
    <location>
        <begin position="132"/>
        <end position="224"/>
    </location>
</feature>
<dbReference type="GO" id="GO:0080120">
    <property type="term" value="P:CAAX-box protein maturation"/>
    <property type="evidence" value="ECO:0007669"/>
    <property type="project" value="UniProtKB-ARBA"/>
</dbReference>
<keyword evidence="4" id="KW-1185">Reference proteome</keyword>
<dbReference type="EMBL" id="CAJZBQ010000053">
    <property type="protein sequence ID" value="CAG9332028.1"/>
    <property type="molecule type" value="Genomic_DNA"/>
</dbReference>
<keyword evidence="1" id="KW-1133">Transmembrane helix</keyword>
<accession>A0AAU9JWC2</accession>
<dbReference type="Proteomes" id="UP001162131">
    <property type="component" value="Unassembled WGS sequence"/>
</dbReference>
<dbReference type="InterPro" id="IPR003675">
    <property type="entry name" value="Rce1/LyrA-like_dom"/>
</dbReference>
<feature type="transmembrane region" description="Helical" evidence="1">
    <location>
        <begin position="175"/>
        <end position="203"/>
    </location>
</feature>
<proteinExistence type="predicted"/>
<keyword evidence="1" id="KW-0472">Membrane</keyword>
<evidence type="ECO:0000256" key="1">
    <source>
        <dbReference type="SAM" id="Phobius"/>
    </source>
</evidence>
<evidence type="ECO:0000259" key="2">
    <source>
        <dbReference type="Pfam" id="PF02517"/>
    </source>
</evidence>
<organism evidence="3 4">
    <name type="scientific">Blepharisma stoltei</name>
    <dbReference type="NCBI Taxonomy" id="1481888"/>
    <lineage>
        <taxon>Eukaryota</taxon>
        <taxon>Sar</taxon>
        <taxon>Alveolata</taxon>
        <taxon>Ciliophora</taxon>
        <taxon>Postciliodesmatophora</taxon>
        <taxon>Heterotrichea</taxon>
        <taxon>Heterotrichida</taxon>
        <taxon>Blepharismidae</taxon>
        <taxon>Blepharisma</taxon>
    </lineage>
</organism>
<feature type="transmembrane region" description="Helical" evidence="1">
    <location>
        <begin position="12"/>
        <end position="33"/>
    </location>
</feature>
<feature type="transmembrane region" description="Helical" evidence="1">
    <location>
        <begin position="136"/>
        <end position="155"/>
    </location>
</feature>
<dbReference type="Pfam" id="PF02517">
    <property type="entry name" value="Rce1-like"/>
    <property type="match status" value="1"/>
</dbReference>
<evidence type="ECO:0000313" key="4">
    <source>
        <dbReference type="Proteomes" id="UP001162131"/>
    </source>
</evidence>
<feature type="transmembrane region" description="Helical" evidence="1">
    <location>
        <begin position="80"/>
        <end position="102"/>
    </location>
</feature>
<dbReference type="GO" id="GO:0004175">
    <property type="term" value="F:endopeptidase activity"/>
    <property type="evidence" value="ECO:0007669"/>
    <property type="project" value="UniProtKB-ARBA"/>
</dbReference>
<keyword evidence="1" id="KW-0812">Transmembrane</keyword>
<name>A0AAU9JWC2_9CILI</name>
<reference evidence="3" key="1">
    <citation type="submission" date="2021-09" db="EMBL/GenBank/DDBJ databases">
        <authorList>
            <consortium name="AG Swart"/>
            <person name="Singh M."/>
            <person name="Singh A."/>
            <person name="Seah K."/>
            <person name="Emmerich C."/>
        </authorList>
    </citation>
    <scope>NUCLEOTIDE SEQUENCE</scope>
    <source>
        <strain evidence="3">ATCC30299</strain>
    </source>
</reference>